<protein>
    <recommendedName>
        <fullName evidence="3">ATP-binding protein</fullName>
    </recommendedName>
</protein>
<proteinExistence type="predicted"/>
<name>A0A2W4YFD9_9CYAN</name>
<dbReference type="EMBL" id="QBMN01000058">
    <property type="protein sequence ID" value="PZO41828.1"/>
    <property type="molecule type" value="Genomic_DNA"/>
</dbReference>
<dbReference type="AlphaFoldDB" id="A0A2W4YFD9"/>
<organism evidence="1 2">
    <name type="scientific">Shackletoniella antarctica</name>
    <dbReference type="NCBI Taxonomy" id="268115"/>
    <lineage>
        <taxon>Bacteria</taxon>
        <taxon>Bacillati</taxon>
        <taxon>Cyanobacteriota</taxon>
        <taxon>Cyanophyceae</taxon>
        <taxon>Oculatellales</taxon>
        <taxon>Oculatellaceae</taxon>
        <taxon>Shackletoniella</taxon>
    </lineage>
</organism>
<dbReference type="SUPFAM" id="SSF52540">
    <property type="entry name" value="P-loop containing nucleoside triphosphate hydrolases"/>
    <property type="match status" value="1"/>
</dbReference>
<comment type="caution">
    <text evidence="1">The sequence shown here is derived from an EMBL/GenBank/DDBJ whole genome shotgun (WGS) entry which is preliminary data.</text>
</comment>
<evidence type="ECO:0000313" key="1">
    <source>
        <dbReference type="EMBL" id="PZO41828.1"/>
    </source>
</evidence>
<gene>
    <name evidence="1" type="ORF">DCF17_10110</name>
</gene>
<dbReference type="Proteomes" id="UP000249081">
    <property type="component" value="Unassembled WGS sequence"/>
</dbReference>
<evidence type="ECO:0008006" key="3">
    <source>
        <dbReference type="Google" id="ProtNLM"/>
    </source>
</evidence>
<reference evidence="2" key="1">
    <citation type="submission" date="2018-04" db="EMBL/GenBank/DDBJ databases">
        <authorList>
            <person name="Cornet L."/>
        </authorList>
    </citation>
    <scope>NUCLEOTIDE SEQUENCE [LARGE SCALE GENOMIC DNA]</scope>
</reference>
<dbReference type="InterPro" id="IPR027417">
    <property type="entry name" value="P-loop_NTPase"/>
</dbReference>
<evidence type="ECO:0000313" key="2">
    <source>
        <dbReference type="Proteomes" id="UP000249081"/>
    </source>
</evidence>
<feature type="non-terminal residue" evidence="1">
    <location>
        <position position="409"/>
    </location>
</feature>
<reference evidence="1 2" key="2">
    <citation type="submission" date="2018-06" db="EMBL/GenBank/DDBJ databases">
        <title>Metagenomic assembly of (sub)arctic Cyanobacteria and their associated microbiome from non-axenic cultures.</title>
        <authorList>
            <person name="Baurain D."/>
        </authorList>
    </citation>
    <scope>NUCLEOTIDE SEQUENCE [LARGE SCALE GENOMIC DNA]</scope>
    <source>
        <strain evidence="1">ULC041bin1</strain>
    </source>
</reference>
<sequence>MSSQRLVDFLSVNRRYARSINLERDFDAPDAVEGYILTDRAVDALRRILASMFGRKRTTAWTLTGVYGTGKSAFAHFLTSLFGPVDSPARQLALGIARNSLQLDSPEYEVLQKKFPQQGLFRAVATAQREPLRHTLVRALDKAADDFWTRGRAPAIVRQLNEWESQMALGEASFSDRDILNVIKQLAEVVDTDIILVIDELGKSLEHATQNQGTADLYLLQQLAELSRKKGTRIYIFGLLHQSFADYGQRLAAVEKNEWAKIQGRFEDIPFTESSRQMLRLMGQAINRSQAETLTFPVRQLTKDWCAVFSEKANLTELSPKLLEATYPLHPLAAMVLPELCIRYAQNDRSLFTFLTSAEPHAFQSFLESAEIEEIPIPDVDGPGVKALPTLKLQHLYDYFVESLGAGMG</sequence>
<accession>A0A2W4YFD9</accession>